<name>A0ABW3LMF1_9BACI</name>
<evidence type="ECO:0000313" key="1">
    <source>
        <dbReference type="EMBL" id="MFD1039527.1"/>
    </source>
</evidence>
<reference evidence="2" key="1">
    <citation type="journal article" date="2019" name="Int. J. Syst. Evol. Microbiol.">
        <title>The Global Catalogue of Microorganisms (GCM) 10K type strain sequencing project: providing services to taxonomists for standard genome sequencing and annotation.</title>
        <authorList>
            <consortium name="The Broad Institute Genomics Platform"/>
            <consortium name="The Broad Institute Genome Sequencing Center for Infectious Disease"/>
            <person name="Wu L."/>
            <person name="Ma J."/>
        </authorList>
    </citation>
    <scope>NUCLEOTIDE SEQUENCE [LARGE SCALE GENOMIC DNA]</scope>
    <source>
        <strain evidence="2">CCUG 56754</strain>
    </source>
</reference>
<accession>A0ABW3LMF1</accession>
<comment type="caution">
    <text evidence="1">The sequence shown here is derived from an EMBL/GenBank/DDBJ whole genome shotgun (WGS) entry which is preliminary data.</text>
</comment>
<sequence length="70" mass="7481">GFAPAKLHDLCSVAPEALVTLMQIRKFYTFLSANKSSKARSATYGLRPRIAGGSTLPPKAVVLVDLPQIP</sequence>
<keyword evidence="2" id="KW-1185">Reference proteome</keyword>
<dbReference type="Proteomes" id="UP001597040">
    <property type="component" value="Unassembled WGS sequence"/>
</dbReference>
<evidence type="ECO:0000313" key="2">
    <source>
        <dbReference type="Proteomes" id="UP001597040"/>
    </source>
</evidence>
<protein>
    <submittedName>
        <fullName evidence="1">Uncharacterized protein</fullName>
    </submittedName>
</protein>
<dbReference type="RefSeq" id="WP_390363186.1">
    <property type="nucleotide sequence ID" value="NZ_JBHTKJ010000038.1"/>
</dbReference>
<feature type="non-terminal residue" evidence="1">
    <location>
        <position position="1"/>
    </location>
</feature>
<organism evidence="1 2">
    <name type="scientific">Virgibacillus byunsanensis</name>
    <dbReference type="NCBI Taxonomy" id="570945"/>
    <lineage>
        <taxon>Bacteria</taxon>
        <taxon>Bacillati</taxon>
        <taxon>Bacillota</taxon>
        <taxon>Bacilli</taxon>
        <taxon>Bacillales</taxon>
        <taxon>Bacillaceae</taxon>
        <taxon>Virgibacillus</taxon>
    </lineage>
</organism>
<dbReference type="EMBL" id="JBHTKJ010000038">
    <property type="protein sequence ID" value="MFD1039527.1"/>
    <property type="molecule type" value="Genomic_DNA"/>
</dbReference>
<proteinExistence type="predicted"/>
<gene>
    <name evidence="1" type="ORF">ACFQ3N_14145</name>
</gene>